<evidence type="ECO:0000313" key="1">
    <source>
        <dbReference type="EMBL" id="MCI95336.1"/>
    </source>
</evidence>
<proteinExistence type="predicted"/>
<organism evidence="1 2">
    <name type="scientific">Trifolium medium</name>
    <dbReference type="NCBI Taxonomy" id="97028"/>
    <lineage>
        <taxon>Eukaryota</taxon>
        <taxon>Viridiplantae</taxon>
        <taxon>Streptophyta</taxon>
        <taxon>Embryophyta</taxon>
        <taxon>Tracheophyta</taxon>
        <taxon>Spermatophyta</taxon>
        <taxon>Magnoliopsida</taxon>
        <taxon>eudicotyledons</taxon>
        <taxon>Gunneridae</taxon>
        <taxon>Pentapetalae</taxon>
        <taxon>rosids</taxon>
        <taxon>fabids</taxon>
        <taxon>Fabales</taxon>
        <taxon>Fabaceae</taxon>
        <taxon>Papilionoideae</taxon>
        <taxon>50 kb inversion clade</taxon>
        <taxon>NPAAA clade</taxon>
        <taxon>Hologalegina</taxon>
        <taxon>IRL clade</taxon>
        <taxon>Trifolieae</taxon>
        <taxon>Trifolium</taxon>
    </lineage>
</organism>
<dbReference type="EMBL" id="LXQA011383942">
    <property type="protein sequence ID" value="MCI95336.1"/>
    <property type="molecule type" value="Genomic_DNA"/>
</dbReference>
<comment type="caution">
    <text evidence="1">The sequence shown here is derived from an EMBL/GenBank/DDBJ whole genome shotgun (WGS) entry which is preliminary data.</text>
</comment>
<name>A0A392W4K5_9FABA</name>
<accession>A0A392W4K5</accession>
<evidence type="ECO:0000313" key="2">
    <source>
        <dbReference type="Proteomes" id="UP000265520"/>
    </source>
</evidence>
<keyword evidence="2" id="KW-1185">Reference proteome</keyword>
<reference evidence="1 2" key="1">
    <citation type="journal article" date="2018" name="Front. Plant Sci.">
        <title>Red Clover (Trifolium pratense) and Zigzag Clover (T. medium) - A Picture of Genomic Similarities and Differences.</title>
        <authorList>
            <person name="Dluhosova J."/>
            <person name="Istvanek J."/>
            <person name="Nedelnik J."/>
            <person name="Repkova J."/>
        </authorList>
    </citation>
    <scope>NUCLEOTIDE SEQUENCE [LARGE SCALE GENOMIC DNA]</scope>
    <source>
        <strain evidence="2">cv. 10/8</strain>
        <tissue evidence="1">Leaf</tissue>
    </source>
</reference>
<protein>
    <submittedName>
        <fullName evidence="1">Uncharacterized protein</fullName>
    </submittedName>
</protein>
<dbReference type="Proteomes" id="UP000265520">
    <property type="component" value="Unassembled WGS sequence"/>
</dbReference>
<sequence>MVEMASHECDK</sequence>
<feature type="non-terminal residue" evidence="1">
    <location>
        <position position="11"/>
    </location>
</feature>